<comment type="caution">
    <text evidence="2">The sequence shown here is derived from an EMBL/GenBank/DDBJ whole genome shotgun (WGS) entry which is preliminary data.</text>
</comment>
<name>A0A2P5HIP2_DIAHE</name>
<feature type="region of interest" description="Disordered" evidence="1">
    <location>
        <begin position="1"/>
        <end position="38"/>
    </location>
</feature>
<proteinExistence type="predicted"/>
<gene>
    <name evidence="2" type="ORF">DHEL01_v211487</name>
</gene>
<dbReference type="Proteomes" id="UP000094444">
    <property type="component" value="Unassembled WGS sequence"/>
</dbReference>
<dbReference type="AlphaFoldDB" id="A0A2P5HIP2"/>
<keyword evidence="3" id="KW-1185">Reference proteome</keyword>
<sequence length="89" mass="9950">MSTTATKNDSGSEKPEVVHQDDALFRSGSDAGPEKPIPHIAKVDYSGAYEKTDPKEIALVKKLDRWIMPMLWAMYRGPPTFGHPHLRTT</sequence>
<evidence type="ECO:0000256" key="1">
    <source>
        <dbReference type="SAM" id="MobiDB-lite"/>
    </source>
</evidence>
<protein>
    <submittedName>
        <fullName evidence="2">Pantothenate transporter liz1</fullName>
    </submittedName>
</protein>
<feature type="compositionally biased region" description="Basic and acidic residues" evidence="1">
    <location>
        <begin position="10"/>
        <end position="24"/>
    </location>
</feature>
<dbReference type="OrthoDB" id="4790282at2759"/>
<organism evidence="2 3">
    <name type="scientific">Diaporthe helianthi</name>
    <dbReference type="NCBI Taxonomy" id="158607"/>
    <lineage>
        <taxon>Eukaryota</taxon>
        <taxon>Fungi</taxon>
        <taxon>Dikarya</taxon>
        <taxon>Ascomycota</taxon>
        <taxon>Pezizomycotina</taxon>
        <taxon>Sordariomycetes</taxon>
        <taxon>Sordariomycetidae</taxon>
        <taxon>Diaporthales</taxon>
        <taxon>Diaporthaceae</taxon>
        <taxon>Diaporthe</taxon>
    </lineage>
</organism>
<evidence type="ECO:0000313" key="2">
    <source>
        <dbReference type="EMBL" id="POS70120.1"/>
    </source>
</evidence>
<evidence type="ECO:0000313" key="3">
    <source>
        <dbReference type="Proteomes" id="UP000094444"/>
    </source>
</evidence>
<dbReference type="InParanoid" id="A0A2P5HIP2"/>
<reference evidence="2" key="1">
    <citation type="submission" date="2017-09" db="EMBL/GenBank/DDBJ databases">
        <title>Polyketide synthases of a Diaporthe helianthi virulent isolate.</title>
        <authorList>
            <person name="Baroncelli R."/>
        </authorList>
    </citation>
    <scope>NUCLEOTIDE SEQUENCE [LARGE SCALE GENOMIC DNA]</scope>
    <source>
        <strain evidence="2">7/96</strain>
    </source>
</reference>
<accession>A0A2P5HIP2</accession>
<dbReference type="EMBL" id="MAVT02001793">
    <property type="protein sequence ID" value="POS70120.1"/>
    <property type="molecule type" value="Genomic_DNA"/>
</dbReference>